<evidence type="ECO:0000256" key="1">
    <source>
        <dbReference type="ARBA" id="ARBA00004651"/>
    </source>
</evidence>
<dbReference type="EMBL" id="JACIEK010000010">
    <property type="protein sequence ID" value="MBB3999450.1"/>
    <property type="molecule type" value="Genomic_DNA"/>
</dbReference>
<evidence type="ECO:0000313" key="8">
    <source>
        <dbReference type="EMBL" id="MBB3999450.1"/>
    </source>
</evidence>
<name>A0A7W6ML51_9HYPH</name>
<dbReference type="PANTHER" id="PTHR36115">
    <property type="entry name" value="PROLINE-RICH ANTIGEN HOMOLOG-RELATED"/>
    <property type="match status" value="1"/>
</dbReference>
<feature type="domain" description="RDD" evidence="7">
    <location>
        <begin position="134"/>
        <end position="235"/>
    </location>
</feature>
<evidence type="ECO:0000256" key="2">
    <source>
        <dbReference type="ARBA" id="ARBA00022475"/>
    </source>
</evidence>
<evidence type="ECO:0000256" key="3">
    <source>
        <dbReference type="ARBA" id="ARBA00022692"/>
    </source>
</evidence>
<feature type="transmembrane region" description="Helical" evidence="6">
    <location>
        <begin position="174"/>
        <end position="191"/>
    </location>
</feature>
<keyword evidence="3 6" id="KW-0812">Transmembrane</keyword>
<dbReference type="RefSeq" id="WP_183201000.1">
    <property type="nucleotide sequence ID" value="NZ_JACIEK010000010.1"/>
</dbReference>
<evidence type="ECO:0000313" key="9">
    <source>
        <dbReference type="Proteomes" id="UP000542776"/>
    </source>
</evidence>
<evidence type="ECO:0000256" key="4">
    <source>
        <dbReference type="ARBA" id="ARBA00022989"/>
    </source>
</evidence>
<organism evidence="8 9">
    <name type="scientific">Aureimonas pseudogalii</name>
    <dbReference type="NCBI Taxonomy" id="1744844"/>
    <lineage>
        <taxon>Bacteria</taxon>
        <taxon>Pseudomonadati</taxon>
        <taxon>Pseudomonadota</taxon>
        <taxon>Alphaproteobacteria</taxon>
        <taxon>Hyphomicrobiales</taxon>
        <taxon>Aurantimonadaceae</taxon>
        <taxon>Aureimonas</taxon>
    </lineage>
</organism>
<feature type="transmembrane region" description="Helical" evidence="6">
    <location>
        <begin position="203"/>
        <end position="224"/>
    </location>
</feature>
<dbReference type="GO" id="GO:0005886">
    <property type="term" value="C:plasma membrane"/>
    <property type="evidence" value="ECO:0007669"/>
    <property type="project" value="UniProtKB-SubCell"/>
</dbReference>
<feature type="transmembrane region" description="Helical" evidence="6">
    <location>
        <begin position="20"/>
        <end position="40"/>
    </location>
</feature>
<dbReference type="InterPro" id="IPR051791">
    <property type="entry name" value="Pra-immunoreactive"/>
</dbReference>
<evidence type="ECO:0000256" key="6">
    <source>
        <dbReference type="SAM" id="Phobius"/>
    </source>
</evidence>
<dbReference type="InterPro" id="IPR010432">
    <property type="entry name" value="RDD"/>
</dbReference>
<sequence>MEPSSATELAGFRRRVAAFLIDWAICALLLACYAVLLFAATNGRSQFIPDLVPRGCQEVDPVPSGLTFPGFNPNQARFCRQTIFGWPAAQILTLTESTVDGYVTINRNVRLAIDADRMTEGGDVNRTPTEALLVLFRLVLDTFARSPGRRICGIAVVDGATGRRASFSRLWRRYLLYSIPIGIGYLDLIPGAPDVWSSDGSRFSIGVGLLPILAIFALLFWNVVSINARRPAYYDRPVGTSVERR</sequence>
<reference evidence="8 9" key="1">
    <citation type="submission" date="2020-08" db="EMBL/GenBank/DDBJ databases">
        <title>Genomic Encyclopedia of Type Strains, Phase IV (KMG-IV): sequencing the most valuable type-strain genomes for metagenomic binning, comparative biology and taxonomic classification.</title>
        <authorList>
            <person name="Goeker M."/>
        </authorList>
    </citation>
    <scope>NUCLEOTIDE SEQUENCE [LARGE SCALE GENOMIC DNA]</scope>
    <source>
        <strain evidence="8 9">DSM 102238</strain>
    </source>
</reference>
<dbReference type="PANTHER" id="PTHR36115:SF6">
    <property type="entry name" value="PROLINE-RICH ANTIGEN HOMOLOG"/>
    <property type="match status" value="1"/>
</dbReference>
<keyword evidence="5 6" id="KW-0472">Membrane</keyword>
<dbReference type="AlphaFoldDB" id="A0A7W6ML51"/>
<keyword evidence="9" id="KW-1185">Reference proteome</keyword>
<evidence type="ECO:0000259" key="7">
    <source>
        <dbReference type="Pfam" id="PF06271"/>
    </source>
</evidence>
<proteinExistence type="predicted"/>
<accession>A0A7W6ML51</accession>
<keyword evidence="2" id="KW-1003">Cell membrane</keyword>
<gene>
    <name evidence="8" type="ORF">GGR04_003320</name>
</gene>
<comment type="caution">
    <text evidence="8">The sequence shown here is derived from an EMBL/GenBank/DDBJ whole genome shotgun (WGS) entry which is preliminary data.</text>
</comment>
<keyword evidence="4 6" id="KW-1133">Transmembrane helix</keyword>
<dbReference type="Pfam" id="PF06271">
    <property type="entry name" value="RDD"/>
    <property type="match status" value="1"/>
</dbReference>
<dbReference type="Proteomes" id="UP000542776">
    <property type="component" value="Unassembled WGS sequence"/>
</dbReference>
<evidence type="ECO:0000256" key="5">
    <source>
        <dbReference type="ARBA" id="ARBA00023136"/>
    </source>
</evidence>
<protein>
    <submittedName>
        <fullName evidence="8">Putative RDD family membrane protein YckC</fullName>
    </submittedName>
</protein>
<comment type="subcellular location">
    <subcellularLocation>
        <location evidence="1">Cell membrane</location>
        <topology evidence="1">Multi-pass membrane protein</topology>
    </subcellularLocation>
</comment>